<dbReference type="AlphaFoldDB" id="A0A1B1S8V2"/>
<organism evidence="1 2">
    <name type="scientific">Muribaculum intestinale</name>
    <dbReference type="NCBI Taxonomy" id="1796646"/>
    <lineage>
        <taxon>Bacteria</taxon>
        <taxon>Pseudomonadati</taxon>
        <taxon>Bacteroidota</taxon>
        <taxon>Bacteroidia</taxon>
        <taxon>Bacteroidales</taxon>
        <taxon>Muribaculaceae</taxon>
        <taxon>Muribaculum</taxon>
    </lineage>
</organism>
<sequence>MKLLVEGHPYPFERIKELFPNVDELDVVDGVASVNYVGYYYYATKGTPVFILPKVVIDQHDNVFGVEGLRPEDIIELTESSNKLTQGQRQFIYGLSVWIYRAIAVYRDNCIRLNKDRTIIRQQNAIKIGKGKRRTSNTFLDIILSLIEFNRQNRDWFMFIVKNNRRGFNKINWSQTITKSQVIVQNNEPIYIDPLTKKRQINFDEELLVIFYSILNHIHEGYGFPIQWNVNYELITGKRFERYLAHKREDGTVDPGFGVRRLRQIKYKYFSDKALQLWELCFAFFDQSRQVKINAQFNEFLLAKNFNIVFEAIIDDLIGDNKFPDKLNKKQEDGKEVDHIFLWDSLTTVEPGKQTFYIGDSKYYKQKNRIGPESVAKQYTYARNVIQWNLNLWFGEDANPDQNESDICLRDELTEGYNVLPNFFISATIPESLDYNETPIEVTKHKPDTRVSQQYKNRLFDRDTLLITHYDVNFLYVVSLYARNNVFKKKQWQIKVRNIFRDKIRKELSHRYDFYAMRAKSGVDSREYIETHFRDILGKVFAPYEDKGIIALALRNLPEFEAENAKLLAQLSESFTVIECDLGTDPRPLLPPPVATINVSFTGIKKRGVIMVMMENYDSRSLKFMELGKVAVPIKYTPDGMDILANATNIGSVLFHKRHQTGQHLFVLRESVRFVPKDRIPEDFFLSTTNIKKPIPDTEIVYLYALLDIDTHNELDSSALDCQRKPFDVKEERYDAQYSNLSDLIVP</sequence>
<dbReference type="GeneID" id="65536300"/>
<name>A0A1B1S8V2_9BACT</name>
<accession>A0A1B1S8V2</accession>
<gene>
    <name evidence="1" type="ORF">A4V02_05480</name>
</gene>
<dbReference type="RefSeq" id="WP_068960580.1">
    <property type="nucleotide sequence ID" value="NZ_CP015402.2"/>
</dbReference>
<dbReference type="EMBL" id="CP015402">
    <property type="protein sequence ID" value="ANU63227.1"/>
    <property type="molecule type" value="Genomic_DNA"/>
</dbReference>
<proteinExistence type="predicted"/>
<evidence type="ECO:0008006" key="3">
    <source>
        <dbReference type="Google" id="ProtNLM"/>
    </source>
</evidence>
<dbReference type="STRING" id="1796646.A4V02_05480"/>
<keyword evidence="2" id="KW-1185">Reference proteome</keyword>
<dbReference type="Proteomes" id="UP000186351">
    <property type="component" value="Chromosome"/>
</dbReference>
<dbReference type="KEGG" id="pary:A4V02_05480"/>
<dbReference type="OrthoDB" id="922993at2"/>
<accession>A0A1Z2XJS8</accession>
<protein>
    <recommendedName>
        <fullName evidence="3">LlaJI family restriction endonuclease</fullName>
    </recommendedName>
</protein>
<evidence type="ECO:0000313" key="1">
    <source>
        <dbReference type="EMBL" id="ANU63227.1"/>
    </source>
</evidence>
<reference evidence="2" key="1">
    <citation type="submission" date="2016-04" db="EMBL/GenBank/DDBJ databases">
        <title>Complete Genome Sequences of Twelve Strains of a Stable Defined Moderately Diverse Mouse Microbiota 2 (sDMDMm2).</title>
        <authorList>
            <person name="Uchimura Y."/>
            <person name="Wyss M."/>
            <person name="Brugiroux S."/>
            <person name="Limenitakis J.P."/>
            <person name="Stecher B."/>
            <person name="McCoy K.D."/>
            <person name="Macpherson A.J."/>
        </authorList>
    </citation>
    <scope>NUCLEOTIDE SEQUENCE [LARGE SCALE GENOMIC DNA]</scope>
    <source>
        <strain evidence="2">YL27</strain>
    </source>
</reference>
<evidence type="ECO:0000313" key="2">
    <source>
        <dbReference type="Proteomes" id="UP000186351"/>
    </source>
</evidence>